<dbReference type="GO" id="GO:0070402">
    <property type="term" value="F:NADPH binding"/>
    <property type="evidence" value="ECO:0007669"/>
    <property type="project" value="UniProtKB-UniRule"/>
</dbReference>
<feature type="binding site" evidence="11">
    <location>
        <begin position="69"/>
        <end position="71"/>
    </location>
    <ligand>
        <name>FMN</name>
        <dbReference type="ChEBI" id="CHEBI:58210"/>
    </ligand>
</feature>
<keyword evidence="5 11" id="KW-0479">Metal-binding</keyword>
<dbReference type="InterPro" id="IPR011179">
    <property type="entry name" value="IPdP_isomerase"/>
</dbReference>
<feature type="binding site" evidence="11">
    <location>
        <position position="194"/>
    </location>
    <ligand>
        <name>FMN</name>
        <dbReference type="ChEBI" id="CHEBI:58210"/>
    </ligand>
</feature>
<evidence type="ECO:0000256" key="6">
    <source>
        <dbReference type="ARBA" id="ARBA00022842"/>
    </source>
</evidence>
<dbReference type="GO" id="GO:0010181">
    <property type="term" value="F:FMN binding"/>
    <property type="evidence" value="ECO:0007669"/>
    <property type="project" value="UniProtKB-UniRule"/>
</dbReference>
<dbReference type="PANTHER" id="PTHR43665">
    <property type="entry name" value="ISOPENTENYL-DIPHOSPHATE DELTA-ISOMERASE"/>
    <property type="match status" value="1"/>
</dbReference>
<organism evidence="13 14">
    <name type="scientific">Amphibacillus marinus</name>
    <dbReference type="NCBI Taxonomy" id="872970"/>
    <lineage>
        <taxon>Bacteria</taxon>
        <taxon>Bacillati</taxon>
        <taxon>Bacillota</taxon>
        <taxon>Bacilli</taxon>
        <taxon>Bacillales</taxon>
        <taxon>Bacillaceae</taxon>
        <taxon>Amphibacillus</taxon>
    </lineage>
</organism>
<evidence type="ECO:0000313" key="13">
    <source>
        <dbReference type="EMBL" id="SEN87151.1"/>
    </source>
</evidence>
<keyword evidence="6 11" id="KW-0460">Magnesium</keyword>
<keyword evidence="14" id="KW-1185">Reference proteome</keyword>
<evidence type="ECO:0000256" key="8">
    <source>
        <dbReference type="ARBA" id="ARBA00023229"/>
    </source>
</evidence>
<dbReference type="Pfam" id="PF01070">
    <property type="entry name" value="FMN_dh"/>
    <property type="match status" value="1"/>
</dbReference>
<evidence type="ECO:0000256" key="7">
    <source>
        <dbReference type="ARBA" id="ARBA00022857"/>
    </source>
</evidence>
<keyword evidence="4 11" id="KW-0288">FMN</keyword>
<dbReference type="HAMAP" id="MF_00354">
    <property type="entry name" value="Idi_2"/>
    <property type="match status" value="1"/>
</dbReference>
<evidence type="ECO:0000256" key="4">
    <source>
        <dbReference type="ARBA" id="ARBA00022643"/>
    </source>
</evidence>
<protein>
    <recommendedName>
        <fullName evidence="11">Isopentenyl-diphosphate delta-isomerase</fullName>
        <shortName evidence="11">IPP isomerase</shortName>
        <ecNumber evidence="11">5.3.3.2</ecNumber>
    </recommendedName>
    <alternativeName>
        <fullName evidence="11">Isopentenyl diphosphate:dimethylallyl diphosphate isomerase</fullName>
    </alternativeName>
    <alternativeName>
        <fullName evidence="11">Isopentenyl pyrophosphate isomerase</fullName>
    </alternativeName>
    <alternativeName>
        <fullName evidence="11">Type 2 isopentenyl diphosphate isomerase</fullName>
        <shortName evidence="11">IDI-2</shortName>
    </alternativeName>
</protein>
<reference evidence="13 14" key="1">
    <citation type="submission" date="2016-10" db="EMBL/GenBank/DDBJ databases">
        <authorList>
            <person name="de Groot N.N."/>
        </authorList>
    </citation>
    <scope>NUCLEOTIDE SEQUENCE [LARGE SCALE GENOMIC DNA]</scope>
    <source>
        <strain evidence="13 14">CGMCC 1.10434</strain>
    </source>
</reference>
<comment type="subunit">
    <text evidence="10 11">Homooctamer. Dimer of tetramers.</text>
</comment>
<feature type="binding site" evidence="11">
    <location>
        <begin position="99"/>
        <end position="101"/>
    </location>
    <ligand>
        <name>substrate</name>
    </ligand>
</feature>
<comment type="subcellular location">
    <subcellularLocation>
        <location evidence="11">Cytoplasm</location>
    </subcellularLocation>
</comment>
<comment type="similarity">
    <text evidence="11">Belongs to the IPP isomerase type 2 family.</text>
</comment>
<evidence type="ECO:0000256" key="5">
    <source>
        <dbReference type="ARBA" id="ARBA00022723"/>
    </source>
</evidence>
<evidence type="ECO:0000313" key="14">
    <source>
        <dbReference type="Proteomes" id="UP000199300"/>
    </source>
</evidence>
<dbReference type="EC" id="5.3.3.2" evidence="11"/>
<evidence type="ECO:0000256" key="10">
    <source>
        <dbReference type="ARBA" id="ARBA00025810"/>
    </source>
</evidence>
<feature type="binding site" evidence="11">
    <location>
        <position position="163"/>
    </location>
    <ligand>
        <name>Mg(2+)</name>
        <dbReference type="ChEBI" id="CHEBI:18420"/>
    </ligand>
</feature>
<evidence type="ECO:0000256" key="11">
    <source>
        <dbReference type="HAMAP-Rule" id="MF_00354"/>
    </source>
</evidence>
<dbReference type="SUPFAM" id="SSF51395">
    <property type="entry name" value="FMN-linked oxidoreductases"/>
    <property type="match status" value="1"/>
</dbReference>
<accession>A0A1H8K2Y6</accession>
<dbReference type="GO" id="GO:0008299">
    <property type="term" value="P:isoprenoid biosynthetic process"/>
    <property type="evidence" value="ECO:0007669"/>
    <property type="project" value="UniProtKB-UniRule"/>
</dbReference>
<dbReference type="EMBL" id="FODJ01000002">
    <property type="protein sequence ID" value="SEN87151.1"/>
    <property type="molecule type" value="Genomic_DNA"/>
</dbReference>
<feature type="binding site" evidence="11">
    <location>
        <position position="99"/>
    </location>
    <ligand>
        <name>FMN</name>
        <dbReference type="ChEBI" id="CHEBI:58210"/>
    </ligand>
</feature>
<dbReference type="AlphaFoldDB" id="A0A1H8K2Y6"/>
<dbReference type="GO" id="GO:0005737">
    <property type="term" value="C:cytoplasm"/>
    <property type="evidence" value="ECO:0007669"/>
    <property type="project" value="UniProtKB-SubCell"/>
</dbReference>
<feature type="domain" description="FMN-dependent dehydrogenase" evidence="12">
    <location>
        <begin position="162"/>
        <end position="338"/>
    </location>
</feature>
<feature type="binding site" evidence="11">
    <location>
        <position position="162"/>
    </location>
    <ligand>
        <name>substrate</name>
    </ligand>
</feature>
<comment type="catalytic activity">
    <reaction evidence="11">
        <text>isopentenyl diphosphate = dimethylallyl diphosphate</text>
        <dbReference type="Rhea" id="RHEA:23284"/>
        <dbReference type="ChEBI" id="CHEBI:57623"/>
        <dbReference type="ChEBI" id="CHEBI:128769"/>
        <dbReference type="EC" id="5.3.3.2"/>
    </reaction>
</comment>
<dbReference type="GO" id="GO:0004452">
    <property type="term" value="F:isopentenyl-diphosphate delta-isomerase activity"/>
    <property type="evidence" value="ECO:0007669"/>
    <property type="project" value="UniProtKB-UniRule"/>
</dbReference>
<comment type="cofactor">
    <cofactor evidence="11">
        <name>Mg(2+)</name>
        <dbReference type="ChEBI" id="CHEBI:18420"/>
    </cofactor>
</comment>
<evidence type="ECO:0000256" key="2">
    <source>
        <dbReference type="ARBA" id="ARBA00022490"/>
    </source>
</evidence>
<dbReference type="PANTHER" id="PTHR43665:SF1">
    <property type="entry name" value="ISOPENTENYL-DIPHOSPHATE DELTA-ISOMERASE"/>
    <property type="match status" value="1"/>
</dbReference>
<evidence type="ECO:0000256" key="1">
    <source>
        <dbReference type="ARBA" id="ARBA00001917"/>
    </source>
</evidence>
<evidence type="ECO:0000256" key="3">
    <source>
        <dbReference type="ARBA" id="ARBA00022630"/>
    </source>
</evidence>
<keyword evidence="8 11" id="KW-0414">Isoprene biosynthesis</keyword>
<feature type="binding site" evidence="11">
    <location>
        <position position="127"/>
    </location>
    <ligand>
        <name>FMN</name>
        <dbReference type="ChEBI" id="CHEBI:58210"/>
    </ligand>
</feature>
<evidence type="ECO:0000256" key="9">
    <source>
        <dbReference type="ARBA" id="ARBA00023235"/>
    </source>
</evidence>
<proteinExistence type="inferred from homology"/>
<evidence type="ECO:0000259" key="12">
    <source>
        <dbReference type="Pfam" id="PF01070"/>
    </source>
</evidence>
<dbReference type="Gene3D" id="3.20.20.70">
    <property type="entry name" value="Aldolase class I"/>
    <property type="match status" value="1"/>
</dbReference>
<comment type="function">
    <text evidence="11">Involved in the biosynthesis of isoprenoids. Catalyzes the 1,3-allylic rearrangement of the homoallylic substrate isopentenyl (IPP) to its allylic isomer, dimethylallyl diphosphate (DMAPP).</text>
</comment>
<dbReference type="GO" id="GO:0016491">
    <property type="term" value="F:oxidoreductase activity"/>
    <property type="evidence" value="ECO:0007669"/>
    <property type="project" value="InterPro"/>
</dbReference>
<dbReference type="PIRSF" id="PIRSF003314">
    <property type="entry name" value="IPP_isomerase"/>
    <property type="match status" value="1"/>
</dbReference>
<comment type="cofactor">
    <cofactor evidence="11">
        <name>NADPH</name>
        <dbReference type="ChEBI" id="CHEBI:57783"/>
    </cofactor>
</comment>
<dbReference type="STRING" id="872970.SAMN04488134_102151"/>
<dbReference type="GO" id="GO:0000287">
    <property type="term" value="F:magnesium ion binding"/>
    <property type="evidence" value="ECO:0007669"/>
    <property type="project" value="UniProtKB-UniRule"/>
</dbReference>
<sequence length="344" mass="37491">MMSEQIDKRKAEHIQLCLTDQVEGKLITSGMERVKLIHNALPEIDFDQIDTGSSFLTKQQIKTPFLISSMTGGAEQADQINRHLAIAAEERGWIFALGSTRALIENESYRQSFQVRKYAPSIPVIANLGAVQLNYGFTIDQCKQIMELTEADALVLHLNTIQEVVQTNGDTNFSALLPKIEALCTAMDLPIGVKEVGWGIDGQTAYQLSQVGIQFIDIAGAGGTSWSQVEKLRSQDPVKRLAAEAFVDWGIPTVDSLLAVKEQVSNRSIIASGGMKTGVDAAKAIALGADHVGFARSILKEATTSVEAVLEVMQVREMELKMAMFGLGVASLAELRQTERIILT</sequence>
<gene>
    <name evidence="11" type="primary">fni</name>
    <name evidence="13" type="ORF">SAMN04488134_102151</name>
</gene>
<feature type="binding site" evidence="11">
    <location>
        <begin position="295"/>
        <end position="296"/>
    </location>
    <ligand>
        <name>FMN</name>
        <dbReference type="ChEBI" id="CHEBI:58210"/>
    </ligand>
</feature>
<comment type="caution">
    <text evidence="11">Lacks conserved residue(s) required for the propagation of feature annotation.</text>
</comment>
<feature type="binding site" evidence="11">
    <location>
        <position position="68"/>
    </location>
    <ligand>
        <name>FMN</name>
        <dbReference type="ChEBI" id="CHEBI:58210"/>
    </ligand>
</feature>
<dbReference type="InterPro" id="IPR013785">
    <property type="entry name" value="Aldolase_TIM"/>
</dbReference>
<keyword evidence="9 11" id="KW-0413">Isomerase</keyword>
<dbReference type="CDD" id="cd02811">
    <property type="entry name" value="IDI-2_FMN"/>
    <property type="match status" value="1"/>
</dbReference>
<keyword evidence="2 11" id="KW-0963">Cytoplasm</keyword>
<keyword evidence="3 11" id="KW-0285">Flavoprotein</keyword>
<dbReference type="InterPro" id="IPR000262">
    <property type="entry name" value="FMN-dep_DH"/>
</dbReference>
<name>A0A1H8K2Y6_9BACI</name>
<feature type="binding site" evidence="11">
    <location>
        <begin position="274"/>
        <end position="276"/>
    </location>
    <ligand>
        <name>FMN</name>
        <dbReference type="ChEBI" id="CHEBI:58210"/>
    </ligand>
</feature>
<feature type="binding site" evidence="11">
    <location>
        <begin position="9"/>
        <end position="10"/>
    </location>
    <ligand>
        <name>substrate</name>
    </ligand>
</feature>
<dbReference type="Proteomes" id="UP000199300">
    <property type="component" value="Unassembled WGS sequence"/>
</dbReference>
<comment type="cofactor">
    <cofactor evidence="1 11">
        <name>FMN</name>
        <dbReference type="ChEBI" id="CHEBI:58210"/>
    </cofactor>
</comment>
<feature type="binding site" evidence="11">
    <location>
        <position position="224"/>
    </location>
    <ligand>
        <name>FMN</name>
        <dbReference type="ChEBI" id="CHEBI:58210"/>
    </ligand>
</feature>
<keyword evidence="7 11" id="KW-0521">NADP</keyword>
<dbReference type="NCBIfam" id="TIGR02151">
    <property type="entry name" value="IPP_isom_2"/>
    <property type="match status" value="1"/>
</dbReference>